<sequence length="74" mass="8825">MDKFSRHDPLEKDLFRKTDFIIENIHWDMAHFIRHDPGEIIFSDRNIMLLETFIGIMTHFIRHDPLEGGGFILS</sequence>
<evidence type="ECO:0000313" key="1">
    <source>
        <dbReference type="EMBL" id="MPM05048.1"/>
    </source>
</evidence>
<dbReference type="EMBL" id="VSSQ01001095">
    <property type="protein sequence ID" value="MPM05048.1"/>
    <property type="molecule type" value="Genomic_DNA"/>
</dbReference>
<dbReference type="AlphaFoldDB" id="A0A644WNK3"/>
<accession>A0A644WNK3</accession>
<organism evidence="1">
    <name type="scientific">bioreactor metagenome</name>
    <dbReference type="NCBI Taxonomy" id="1076179"/>
    <lineage>
        <taxon>unclassified sequences</taxon>
        <taxon>metagenomes</taxon>
        <taxon>ecological metagenomes</taxon>
    </lineage>
</organism>
<gene>
    <name evidence="1" type="ORF">SDC9_51329</name>
</gene>
<protein>
    <submittedName>
        <fullName evidence="1">Uncharacterized protein</fullName>
    </submittedName>
</protein>
<proteinExistence type="predicted"/>
<reference evidence="1" key="1">
    <citation type="submission" date="2019-08" db="EMBL/GenBank/DDBJ databases">
        <authorList>
            <person name="Kucharzyk K."/>
            <person name="Murdoch R.W."/>
            <person name="Higgins S."/>
            <person name="Loffler F."/>
        </authorList>
    </citation>
    <scope>NUCLEOTIDE SEQUENCE</scope>
</reference>
<comment type="caution">
    <text evidence="1">The sequence shown here is derived from an EMBL/GenBank/DDBJ whole genome shotgun (WGS) entry which is preliminary data.</text>
</comment>
<name>A0A644WNK3_9ZZZZ</name>